<keyword evidence="2" id="KW-1185">Reference proteome</keyword>
<name>A0AAQ4D955_AMBAM</name>
<comment type="caution">
    <text evidence="1">The sequence shown here is derived from an EMBL/GenBank/DDBJ whole genome shotgun (WGS) entry which is preliminary data.</text>
</comment>
<accession>A0AAQ4D955</accession>
<protein>
    <submittedName>
        <fullName evidence="1">Uncharacterized protein</fullName>
    </submittedName>
</protein>
<organism evidence="1 2">
    <name type="scientific">Amblyomma americanum</name>
    <name type="common">Lone star tick</name>
    <dbReference type="NCBI Taxonomy" id="6943"/>
    <lineage>
        <taxon>Eukaryota</taxon>
        <taxon>Metazoa</taxon>
        <taxon>Ecdysozoa</taxon>
        <taxon>Arthropoda</taxon>
        <taxon>Chelicerata</taxon>
        <taxon>Arachnida</taxon>
        <taxon>Acari</taxon>
        <taxon>Parasitiformes</taxon>
        <taxon>Ixodida</taxon>
        <taxon>Ixodoidea</taxon>
        <taxon>Ixodidae</taxon>
        <taxon>Amblyomminae</taxon>
        <taxon>Amblyomma</taxon>
    </lineage>
</organism>
<evidence type="ECO:0000313" key="1">
    <source>
        <dbReference type="EMBL" id="KAK8758995.1"/>
    </source>
</evidence>
<gene>
    <name evidence="1" type="ORF">V5799_003379</name>
</gene>
<reference evidence="1 2" key="1">
    <citation type="journal article" date="2023" name="Arcadia Sci">
        <title>De novo assembly of a long-read Amblyomma americanum tick genome.</title>
        <authorList>
            <person name="Chou S."/>
            <person name="Poskanzer K.E."/>
            <person name="Rollins M."/>
            <person name="Thuy-Boun P.S."/>
        </authorList>
    </citation>
    <scope>NUCLEOTIDE SEQUENCE [LARGE SCALE GENOMIC DNA]</scope>
    <source>
        <strain evidence="1">F_SG_1</strain>
        <tissue evidence="1">Salivary glands</tissue>
    </source>
</reference>
<dbReference type="Proteomes" id="UP001321473">
    <property type="component" value="Unassembled WGS sequence"/>
</dbReference>
<evidence type="ECO:0000313" key="2">
    <source>
        <dbReference type="Proteomes" id="UP001321473"/>
    </source>
</evidence>
<proteinExistence type="predicted"/>
<dbReference type="EMBL" id="JARKHS020033530">
    <property type="protein sequence ID" value="KAK8758995.1"/>
    <property type="molecule type" value="Genomic_DNA"/>
</dbReference>
<dbReference type="AlphaFoldDB" id="A0AAQ4D955"/>
<sequence>MIILQTHVSDSLVSEGPCVSFPISMASPNQNRQLPNFEIAKQAAASLRARGDKFRVLFSSTLGVMVYAGALHSAEPSSAHKACEKAYMVDSDFTCRGNVSHTKEIYDEKGMYAYYAYQSDGRPYFVTLETSKSLQDKILTGRFTLVRSLSRQNDASLIEQLIPVPLLLSHAALLYTRVIASRVTPKVKPMASFSETFRPSGNQSRETSWKLEPSVHQGVSRVVVLGNAPYAESTHRPHALNLSSGRRLTPPTGFFLRVPQGAFF</sequence>